<evidence type="ECO:0000313" key="9">
    <source>
        <dbReference type="EMBL" id="CUR59782.1"/>
    </source>
</evidence>
<evidence type="ECO:0000256" key="7">
    <source>
        <dbReference type="ARBA" id="ARBA00023136"/>
    </source>
</evidence>
<keyword evidence="3" id="KW-0813">Transport</keyword>
<dbReference type="InterPro" id="IPR045861">
    <property type="entry name" value="CorA_cytoplasmic_dom"/>
</dbReference>
<evidence type="ECO:0000256" key="8">
    <source>
        <dbReference type="SAM" id="Phobius"/>
    </source>
</evidence>
<dbReference type="GO" id="GO:0000287">
    <property type="term" value="F:magnesium ion binding"/>
    <property type="evidence" value="ECO:0007669"/>
    <property type="project" value="TreeGrafter"/>
</dbReference>
<gene>
    <name evidence="9" type="ORF">NOCA2680022</name>
</gene>
<accession>A0A2P2CFI3</accession>
<evidence type="ECO:0000256" key="2">
    <source>
        <dbReference type="ARBA" id="ARBA00009765"/>
    </source>
</evidence>
<reference evidence="9" key="1">
    <citation type="submission" date="2015-08" db="EMBL/GenBank/DDBJ databases">
        <authorList>
            <person name="Babu N.S."/>
            <person name="Beckwith C.J."/>
            <person name="Beseler K.G."/>
            <person name="Brison A."/>
            <person name="Carone J.V."/>
            <person name="Caskin T.P."/>
            <person name="Diamond M."/>
            <person name="Durham M.E."/>
            <person name="Foxe J.M."/>
            <person name="Go M."/>
            <person name="Henderson B.A."/>
            <person name="Jones I.B."/>
            <person name="McGettigan J.A."/>
            <person name="Micheletti S.J."/>
            <person name="Nasrallah M.E."/>
            <person name="Ortiz D."/>
            <person name="Piller C.R."/>
            <person name="Privatt S.R."/>
            <person name="Schneider S.L."/>
            <person name="Sharp S."/>
            <person name="Smith T.C."/>
            <person name="Stanton J.D."/>
            <person name="Ullery H.E."/>
            <person name="Wilson R.J."/>
            <person name="Serrano M.G."/>
            <person name="Buck G."/>
            <person name="Lee V."/>
            <person name="Wang Y."/>
            <person name="Carvalho R."/>
            <person name="Voegtly L."/>
            <person name="Shi R."/>
            <person name="Duckworth R."/>
            <person name="Johnson A."/>
            <person name="Loviza R."/>
            <person name="Walstead R."/>
            <person name="Shah Z."/>
            <person name="Kiflezghi M."/>
            <person name="Wade K."/>
            <person name="Ball S.L."/>
            <person name="Bradley K.W."/>
            <person name="Asai D.J."/>
            <person name="Bowman C.A."/>
            <person name="Russell D.A."/>
            <person name="Pope W.H."/>
            <person name="Jacobs-Sera D."/>
            <person name="Hendrix R.W."/>
            <person name="Hatfull G.F."/>
        </authorList>
    </citation>
    <scope>NUCLEOTIDE SEQUENCE</scope>
</reference>
<feature type="transmembrane region" description="Helical" evidence="8">
    <location>
        <begin position="299"/>
        <end position="320"/>
    </location>
</feature>
<keyword evidence="5 8" id="KW-0812">Transmembrane</keyword>
<dbReference type="GO" id="GO:0005886">
    <property type="term" value="C:plasma membrane"/>
    <property type="evidence" value="ECO:0007669"/>
    <property type="project" value="UniProtKB-SubCell"/>
</dbReference>
<comment type="similarity">
    <text evidence="2">Belongs to the CorA metal ion transporter (MIT) (TC 1.A.35) family.</text>
</comment>
<evidence type="ECO:0000256" key="6">
    <source>
        <dbReference type="ARBA" id="ARBA00022989"/>
    </source>
</evidence>
<dbReference type="Gene3D" id="1.20.58.340">
    <property type="entry name" value="Magnesium transport protein CorA, transmembrane region"/>
    <property type="match status" value="2"/>
</dbReference>
<dbReference type="GO" id="GO:0050897">
    <property type="term" value="F:cobalt ion binding"/>
    <property type="evidence" value="ECO:0007669"/>
    <property type="project" value="TreeGrafter"/>
</dbReference>
<comment type="subcellular location">
    <subcellularLocation>
        <location evidence="1">Cell membrane</location>
        <topology evidence="1">Multi-pass membrane protein</topology>
    </subcellularLocation>
</comment>
<dbReference type="PANTHER" id="PTHR46494">
    <property type="entry name" value="CORA FAMILY METAL ION TRANSPORTER (EUROFUNG)"/>
    <property type="match status" value="1"/>
</dbReference>
<protein>
    <submittedName>
        <fullName evidence="9">Putative metal ion transporter</fullName>
    </submittedName>
</protein>
<dbReference type="InterPro" id="IPR045863">
    <property type="entry name" value="CorA_TM1_TM2"/>
</dbReference>
<dbReference type="SUPFAM" id="SSF143865">
    <property type="entry name" value="CorA soluble domain-like"/>
    <property type="match status" value="1"/>
</dbReference>
<dbReference type="InterPro" id="IPR002523">
    <property type="entry name" value="MgTranspt_CorA/ZnTranspt_ZntB"/>
</dbReference>
<sequence>MEVRFIDASGAHPRQPDDVVELFAHDDGFFWIDIPVWSADSEAFLSALGCHPLVLEACRQRNYIPTVHSYEDHAFITTQSPMLGVGGHVHLLELDQIIGHHYLVTVHGPLNPDLDPIHGQVETDSALRRMAEGRFRPTSPAALSYAITSAVARRQSKVITQVAEKLPGLEKHVMSSQLRDPERLLEHMFLIRHELITARTTAAQCHDVWHRMSRIRGLVDDDDARLAEDAADQFDRVRSMADGEAQFLFGVIELYQTKVHTKMTVAMERLAVIAAVTLPITAIASILGMNVIVNDETKYGELFVSVSLMLVISLTLLRWARRQGWW</sequence>
<dbReference type="EMBL" id="CZKA01000065">
    <property type="protein sequence ID" value="CUR59782.1"/>
    <property type="molecule type" value="Genomic_DNA"/>
</dbReference>
<keyword evidence="7 8" id="KW-0472">Membrane</keyword>
<dbReference type="AlphaFoldDB" id="A0A2P2CFI3"/>
<dbReference type="Gene3D" id="3.30.460.20">
    <property type="entry name" value="CorA soluble domain-like"/>
    <property type="match status" value="1"/>
</dbReference>
<dbReference type="GO" id="GO:0015095">
    <property type="term" value="F:magnesium ion transmembrane transporter activity"/>
    <property type="evidence" value="ECO:0007669"/>
    <property type="project" value="TreeGrafter"/>
</dbReference>
<proteinExistence type="inferred from homology"/>
<evidence type="ECO:0000256" key="3">
    <source>
        <dbReference type="ARBA" id="ARBA00022448"/>
    </source>
</evidence>
<evidence type="ECO:0000256" key="4">
    <source>
        <dbReference type="ARBA" id="ARBA00022475"/>
    </source>
</evidence>
<dbReference type="PANTHER" id="PTHR46494:SF1">
    <property type="entry name" value="CORA FAMILY METAL ION TRANSPORTER (EUROFUNG)"/>
    <property type="match status" value="1"/>
</dbReference>
<keyword evidence="4" id="KW-1003">Cell membrane</keyword>
<dbReference type="GO" id="GO:0015087">
    <property type="term" value="F:cobalt ion transmembrane transporter activity"/>
    <property type="evidence" value="ECO:0007669"/>
    <property type="project" value="TreeGrafter"/>
</dbReference>
<name>A0A2P2CFI3_9ZZZZ</name>
<evidence type="ECO:0000256" key="5">
    <source>
        <dbReference type="ARBA" id="ARBA00022692"/>
    </source>
</evidence>
<dbReference type="SUPFAM" id="SSF144083">
    <property type="entry name" value="Magnesium transport protein CorA, transmembrane region"/>
    <property type="match status" value="1"/>
</dbReference>
<dbReference type="Pfam" id="PF01544">
    <property type="entry name" value="CorA"/>
    <property type="match status" value="1"/>
</dbReference>
<feature type="transmembrane region" description="Helical" evidence="8">
    <location>
        <begin position="270"/>
        <end position="293"/>
    </location>
</feature>
<keyword evidence="6 8" id="KW-1133">Transmembrane helix</keyword>
<evidence type="ECO:0000256" key="1">
    <source>
        <dbReference type="ARBA" id="ARBA00004651"/>
    </source>
</evidence>
<organism evidence="9">
    <name type="scientific">metagenome</name>
    <dbReference type="NCBI Taxonomy" id="256318"/>
    <lineage>
        <taxon>unclassified sequences</taxon>
        <taxon>metagenomes</taxon>
    </lineage>
</organism>